<sequence>MARNEIRPITKLRSTAGTGYTYVTRKSRRNTPDRLTLRKYDPSARRHVDFREER</sequence>
<reference evidence="7 10" key="3">
    <citation type="submission" date="2020-07" db="EMBL/GenBank/DDBJ databases">
        <title>Sequencing the genomes of 1000 actinobacteria strains.</title>
        <authorList>
            <person name="Klenk H.-P."/>
        </authorList>
    </citation>
    <scope>NUCLEOTIDE SEQUENCE [LARGE SCALE GENOMIC DNA]</scope>
    <source>
        <strain evidence="7 10">DSM 45278</strain>
    </source>
</reference>
<keyword evidence="9" id="KW-1185">Reference proteome</keyword>
<organism evidence="8 9">
    <name type="scientific">Nocardiopsis sinuspersici</name>
    <dbReference type="NCBI Taxonomy" id="501010"/>
    <lineage>
        <taxon>Bacteria</taxon>
        <taxon>Bacillati</taxon>
        <taxon>Actinomycetota</taxon>
        <taxon>Actinomycetes</taxon>
        <taxon>Streptosporangiales</taxon>
        <taxon>Nocardiopsidaceae</taxon>
        <taxon>Nocardiopsis</taxon>
    </lineage>
</organism>
<dbReference type="PANTHER" id="PTHR15238">
    <property type="entry name" value="54S RIBOSOMAL PROTEIN L39, MITOCHONDRIAL"/>
    <property type="match status" value="1"/>
</dbReference>
<dbReference type="GO" id="GO:0003735">
    <property type="term" value="F:structural constituent of ribosome"/>
    <property type="evidence" value="ECO:0007669"/>
    <property type="project" value="InterPro"/>
</dbReference>
<dbReference type="Proteomes" id="UP000584931">
    <property type="component" value="Unassembled WGS sequence"/>
</dbReference>
<dbReference type="NCBIfam" id="TIGR01023">
    <property type="entry name" value="rpmG_bact"/>
    <property type="match status" value="1"/>
</dbReference>
<dbReference type="RefSeq" id="WP_077693453.1">
    <property type="nucleotide sequence ID" value="NZ_JACCHL010000001.1"/>
</dbReference>
<evidence type="ECO:0000313" key="8">
    <source>
        <dbReference type="EMBL" id="OOC57043.1"/>
    </source>
</evidence>
<dbReference type="GO" id="GO:0006412">
    <property type="term" value="P:translation"/>
    <property type="evidence" value="ECO:0007669"/>
    <property type="project" value="UniProtKB-UniRule"/>
</dbReference>
<dbReference type="EMBL" id="JACCHL010000001">
    <property type="protein sequence ID" value="NYH54759.1"/>
    <property type="molecule type" value="Genomic_DNA"/>
</dbReference>
<reference evidence="9" key="2">
    <citation type="submission" date="2016-08" db="EMBL/GenBank/DDBJ databases">
        <authorList>
            <person name="Tokovenko B."/>
            <person name="Kalinowski J."/>
        </authorList>
    </citation>
    <scope>NUCLEOTIDE SEQUENCE [LARGE SCALE GENOMIC DNA]</scope>
    <source>
        <strain evidence="9">UTMC102</strain>
    </source>
</reference>
<evidence type="ECO:0000256" key="4">
    <source>
        <dbReference type="ARBA" id="ARBA00035176"/>
    </source>
</evidence>
<dbReference type="PROSITE" id="PS00582">
    <property type="entry name" value="RIBOSOMAL_L33"/>
    <property type="match status" value="1"/>
</dbReference>
<dbReference type="OrthoDB" id="21586at2"/>
<evidence type="ECO:0000313" key="10">
    <source>
        <dbReference type="Proteomes" id="UP000584931"/>
    </source>
</evidence>
<dbReference type="SUPFAM" id="SSF57829">
    <property type="entry name" value="Zn-binding ribosomal proteins"/>
    <property type="match status" value="1"/>
</dbReference>
<feature type="region of interest" description="Disordered" evidence="6">
    <location>
        <begin position="1"/>
        <end position="20"/>
    </location>
</feature>
<dbReference type="InterPro" id="IPR011332">
    <property type="entry name" value="Ribosomal_zn-bd"/>
</dbReference>
<dbReference type="Pfam" id="PF00471">
    <property type="entry name" value="Ribosomal_L33"/>
    <property type="match status" value="1"/>
</dbReference>
<name>A0A1V3C8K7_9ACTN</name>
<dbReference type="HAMAP" id="MF_00294">
    <property type="entry name" value="Ribosomal_bL33"/>
    <property type="match status" value="1"/>
</dbReference>
<evidence type="ECO:0000256" key="5">
    <source>
        <dbReference type="HAMAP-Rule" id="MF_00294"/>
    </source>
</evidence>
<evidence type="ECO:0000256" key="3">
    <source>
        <dbReference type="ARBA" id="ARBA00023274"/>
    </source>
</evidence>
<dbReference type="STRING" id="501010.NOSIN_06620"/>
<evidence type="ECO:0000313" key="9">
    <source>
        <dbReference type="Proteomes" id="UP000189004"/>
    </source>
</evidence>
<dbReference type="Proteomes" id="UP000189004">
    <property type="component" value="Unassembled WGS sequence"/>
</dbReference>
<dbReference type="Gene3D" id="2.20.28.120">
    <property type="entry name" value="Ribosomal protein L33"/>
    <property type="match status" value="1"/>
</dbReference>
<evidence type="ECO:0000256" key="2">
    <source>
        <dbReference type="ARBA" id="ARBA00022980"/>
    </source>
</evidence>
<keyword evidence="3 5" id="KW-0687">Ribonucleoprotein</keyword>
<dbReference type="InterPro" id="IPR018264">
    <property type="entry name" value="Ribosomal_bL33_CS"/>
</dbReference>
<evidence type="ECO:0000256" key="6">
    <source>
        <dbReference type="SAM" id="MobiDB-lite"/>
    </source>
</evidence>
<dbReference type="FunFam" id="2.20.28.120:FF:000002">
    <property type="entry name" value="50S ribosomal protein L33"/>
    <property type="match status" value="1"/>
</dbReference>
<evidence type="ECO:0000256" key="1">
    <source>
        <dbReference type="ARBA" id="ARBA00007596"/>
    </source>
</evidence>
<accession>A0A1V3C8K7</accession>
<dbReference type="InterPro" id="IPR038584">
    <property type="entry name" value="Ribosomal_bL33_sf"/>
</dbReference>
<comment type="similarity">
    <text evidence="1 5">Belongs to the bacterial ribosomal protein bL33 family.</text>
</comment>
<dbReference type="GO" id="GO:0022625">
    <property type="term" value="C:cytosolic large ribosomal subunit"/>
    <property type="evidence" value="ECO:0007669"/>
    <property type="project" value="TreeGrafter"/>
</dbReference>
<comment type="caution">
    <text evidence="8">The sequence shown here is derived from an EMBL/GenBank/DDBJ whole genome shotgun (WGS) entry which is preliminary data.</text>
</comment>
<reference evidence="8" key="1">
    <citation type="submission" date="2016-08" db="EMBL/GenBank/DDBJ databases">
        <authorList>
            <person name="Seilhamer J.J."/>
        </authorList>
    </citation>
    <scope>NUCLEOTIDE SEQUENCE [LARGE SCALE GENOMIC DNA]</scope>
    <source>
        <strain evidence="8">UTMC102</strain>
    </source>
</reference>
<gene>
    <name evidence="5" type="primary">rpmG</name>
    <name evidence="7" type="ORF">HNR06_004348</name>
    <name evidence="8" type="ORF">NOSIN_06620</name>
</gene>
<dbReference type="PANTHER" id="PTHR15238:SF1">
    <property type="entry name" value="LARGE RIBOSOMAL SUBUNIT PROTEIN BL33M"/>
    <property type="match status" value="1"/>
</dbReference>
<dbReference type="AlphaFoldDB" id="A0A1V3C8K7"/>
<proteinExistence type="inferred from homology"/>
<dbReference type="EMBL" id="MCOK01000001">
    <property type="protein sequence ID" value="OOC57043.1"/>
    <property type="molecule type" value="Genomic_DNA"/>
</dbReference>
<dbReference type="InterPro" id="IPR001705">
    <property type="entry name" value="Ribosomal_bL33"/>
</dbReference>
<dbReference type="NCBIfam" id="NF001860">
    <property type="entry name" value="PRK00595.1"/>
    <property type="match status" value="1"/>
</dbReference>
<evidence type="ECO:0000313" key="7">
    <source>
        <dbReference type="EMBL" id="NYH54759.1"/>
    </source>
</evidence>
<keyword evidence="2 5" id="KW-0689">Ribosomal protein</keyword>
<accession>A0A7Y9XF73</accession>
<protein>
    <recommendedName>
        <fullName evidence="4 5">Large ribosomal subunit protein bL33</fullName>
    </recommendedName>
</protein>